<dbReference type="GO" id="GO:0016887">
    <property type="term" value="F:ATP hydrolysis activity"/>
    <property type="evidence" value="ECO:0007669"/>
    <property type="project" value="InterPro"/>
</dbReference>
<evidence type="ECO:0000313" key="5">
    <source>
        <dbReference type="Proteomes" id="UP000033047"/>
    </source>
</evidence>
<keyword evidence="2" id="KW-0067">ATP-binding</keyword>
<reference evidence="4 5" key="1">
    <citation type="submission" date="2013-04" db="EMBL/GenBank/DDBJ databases">
        <title>The Genome Sequence of Parabacteroides goldsteinii DSM 19448.</title>
        <authorList>
            <consortium name="The Broad Institute Genomics Platform"/>
            <person name="Earl A."/>
            <person name="Ward D."/>
            <person name="Feldgarden M."/>
            <person name="Gevers D."/>
            <person name="Martens E."/>
            <person name="Sakamoto M."/>
            <person name="Benno Y."/>
            <person name="Song Y."/>
            <person name="Liu C."/>
            <person name="Lee J."/>
            <person name="Bolanos M."/>
            <person name="Vaisanen M.L."/>
            <person name="Finegold S.M."/>
            <person name="Walker B."/>
            <person name="Young S."/>
            <person name="Zeng Q."/>
            <person name="Gargeya S."/>
            <person name="Fitzgerald M."/>
            <person name="Haas B."/>
            <person name="Abouelleil A."/>
            <person name="Allen A.W."/>
            <person name="Alvarado L."/>
            <person name="Arachchi H.M."/>
            <person name="Berlin A.M."/>
            <person name="Chapman S.B."/>
            <person name="Gainer-Dewar J."/>
            <person name="Goldberg J."/>
            <person name="Griggs A."/>
            <person name="Gujja S."/>
            <person name="Hansen M."/>
            <person name="Howarth C."/>
            <person name="Imamovic A."/>
            <person name="Ireland A."/>
            <person name="Larimer J."/>
            <person name="McCowan C."/>
            <person name="Murphy C."/>
            <person name="Pearson M."/>
            <person name="Poon T.W."/>
            <person name="Priest M."/>
            <person name="Roberts A."/>
            <person name="Saif S."/>
            <person name="Shea T."/>
            <person name="Sisk P."/>
            <person name="Sykes S."/>
            <person name="Wortman J."/>
            <person name="Nusbaum C."/>
            <person name="Birren B."/>
        </authorList>
    </citation>
    <scope>NUCLEOTIDE SEQUENCE [LARGE SCALE GENOMIC DNA]</scope>
    <source>
        <strain evidence="4 5">DSM 19448</strain>
    </source>
</reference>
<dbReference type="STRING" id="927665.HMPREF1535_01710"/>
<dbReference type="SMART" id="SM00382">
    <property type="entry name" value="AAA"/>
    <property type="match status" value="1"/>
</dbReference>
<comment type="caution">
    <text evidence="4">The sequence shown here is derived from an EMBL/GenBank/DDBJ whole genome shotgun (WGS) entry which is preliminary data.</text>
</comment>
<dbReference type="EMBL" id="AQHV01000010">
    <property type="protein sequence ID" value="KKB57058.1"/>
    <property type="molecule type" value="Genomic_DNA"/>
</dbReference>
<keyword evidence="1" id="KW-0547">Nucleotide-binding</keyword>
<dbReference type="RefSeq" id="WP_010801209.1">
    <property type="nucleotide sequence ID" value="NZ_KQ033912.1"/>
</dbReference>
<gene>
    <name evidence="4" type="ORF">HMPREF1535_01710</name>
</gene>
<evidence type="ECO:0000313" key="4">
    <source>
        <dbReference type="EMBL" id="KKB57058.1"/>
    </source>
</evidence>
<dbReference type="Pfam" id="PF00005">
    <property type="entry name" value="ABC_tran"/>
    <property type="match status" value="1"/>
</dbReference>
<feature type="domain" description="ABC transporter" evidence="3">
    <location>
        <begin position="5"/>
        <end position="219"/>
    </location>
</feature>
<evidence type="ECO:0000256" key="2">
    <source>
        <dbReference type="ARBA" id="ARBA00022840"/>
    </source>
</evidence>
<evidence type="ECO:0000256" key="1">
    <source>
        <dbReference type="ARBA" id="ARBA00022741"/>
    </source>
</evidence>
<dbReference type="PANTHER" id="PTHR43158:SF2">
    <property type="entry name" value="SKFA PEPTIDE EXPORT ATP-BINDING PROTEIN SKFE"/>
    <property type="match status" value="1"/>
</dbReference>
<accession>A0A0F5JH63</accession>
<dbReference type="GO" id="GO:0005524">
    <property type="term" value="F:ATP binding"/>
    <property type="evidence" value="ECO:0007669"/>
    <property type="project" value="UniProtKB-KW"/>
</dbReference>
<dbReference type="InterPro" id="IPR003593">
    <property type="entry name" value="AAA+_ATPase"/>
</dbReference>
<evidence type="ECO:0000259" key="3">
    <source>
        <dbReference type="PROSITE" id="PS50893"/>
    </source>
</evidence>
<dbReference type="Gene3D" id="3.40.50.300">
    <property type="entry name" value="P-loop containing nucleotide triphosphate hydrolases"/>
    <property type="match status" value="1"/>
</dbReference>
<dbReference type="GeneID" id="69982971"/>
<dbReference type="SUPFAM" id="SSF52540">
    <property type="entry name" value="P-loop containing nucleoside triphosphate hydrolases"/>
    <property type="match status" value="1"/>
</dbReference>
<dbReference type="PATRIC" id="fig|927665.4.peg.1751"/>
<organism evidence="4 5">
    <name type="scientific">Parabacteroides goldsteinii DSM 19448 = WAL 12034</name>
    <dbReference type="NCBI Taxonomy" id="927665"/>
    <lineage>
        <taxon>Bacteria</taxon>
        <taxon>Pseudomonadati</taxon>
        <taxon>Bacteroidota</taxon>
        <taxon>Bacteroidia</taxon>
        <taxon>Bacteroidales</taxon>
        <taxon>Tannerellaceae</taxon>
        <taxon>Parabacteroides</taxon>
    </lineage>
</organism>
<sequence length="219" mass="24966">MYTGLEIDSILKSFGERTILADVYLKCCRGDIIALFGRNGTGKSTLLNIIFGTLKADRKFIRIDGKVIKGPAFRSGLLAYLPQHPSFPSHLKVSRIAELCIAPEDRKRFFADPILFRIRTSRICEISTGEQRYLEIKTTLFSPAPYILLDEPFSGVSPVVAEQIRKLMTESAQNHGIILTDHNFREVHKIANRITLLDDCYLKEIKNREELIPYGYYQP</sequence>
<dbReference type="InterPro" id="IPR027417">
    <property type="entry name" value="P-loop_NTPase"/>
</dbReference>
<proteinExistence type="predicted"/>
<name>A0A0F5JH63_9BACT</name>
<dbReference type="HOGENOM" id="CLU_000604_1_2_10"/>
<dbReference type="PANTHER" id="PTHR43158">
    <property type="entry name" value="SKFA PEPTIDE EXPORT ATP-BINDING PROTEIN SKFE"/>
    <property type="match status" value="1"/>
</dbReference>
<dbReference type="PROSITE" id="PS50893">
    <property type="entry name" value="ABC_TRANSPORTER_2"/>
    <property type="match status" value="1"/>
</dbReference>
<dbReference type="Proteomes" id="UP000033047">
    <property type="component" value="Unassembled WGS sequence"/>
</dbReference>
<protein>
    <recommendedName>
        <fullName evidence="3">ABC transporter domain-containing protein</fullName>
    </recommendedName>
</protein>
<dbReference type="AlphaFoldDB" id="A0A0F5JH63"/>
<dbReference type="InterPro" id="IPR003439">
    <property type="entry name" value="ABC_transporter-like_ATP-bd"/>
</dbReference>